<dbReference type="SUPFAM" id="SSF52980">
    <property type="entry name" value="Restriction endonuclease-like"/>
    <property type="match status" value="1"/>
</dbReference>
<keyword evidence="3" id="KW-1185">Reference proteome</keyword>
<evidence type="ECO:0000259" key="1">
    <source>
        <dbReference type="SMART" id="SM00891"/>
    </source>
</evidence>
<dbReference type="GO" id="GO:0006259">
    <property type="term" value="P:DNA metabolic process"/>
    <property type="evidence" value="ECO:0007669"/>
    <property type="project" value="UniProtKB-ARBA"/>
</dbReference>
<gene>
    <name evidence="2" type="ORF">DFW101_3529</name>
</gene>
<feature type="domain" description="ERCC4" evidence="1">
    <location>
        <begin position="2"/>
        <end position="83"/>
    </location>
</feature>
<dbReference type="HOGENOM" id="CLU_129347_0_0_7"/>
<dbReference type="eggNOG" id="COG1948">
    <property type="taxonomic scope" value="Bacteria"/>
</dbReference>
<dbReference type="GO" id="GO:0004518">
    <property type="term" value="F:nuclease activity"/>
    <property type="evidence" value="ECO:0007669"/>
    <property type="project" value="InterPro"/>
</dbReference>
<protein>
    <submittedName>
        <fullName evidence="2">ERCC4 domain protein</fullName>
    </submittedName>
</protein>
<name>G7QC79_9BACT</name>
<sequence length="147" mass="16932">MRIIVDTREQAPFSFAGYDVEITAGTLQAGDYSIPGLESLVAVERKSLPDLVACLGRERERFEHELERLRGHEAAAVVVESPLSDLVTGNYRSKLNPQAAYESVVAFMCRYRLTFYFAQDRRGAERFTYSFLRHFWRTVERRYKAVA</sequence>
<dbReference type="STRING" id="694327.DFW101_3529"/>
<evidence type="ECO:0000313" key="3">
    <source>
        <dbReference type="Proteomes" id="UP000004662"/>
    </source>
</evidence>
<organism evidence="2 3">
    <name type="scientific">Solidesulfovibrio carbinoliphilus subsp. oakridgensis</name>
    <dbReference type="NCBI Taxonomy" id="694327"/>
    <lineage>
        <taxon>Bacteria</taxon>
        <taxon>Pseudomonadati</taxon>
        <taxon>Thermodesulfobacteriota</taxon>
        <taxon>Desulfovibrionia</taxon>
        <taxon>Desulfovibrionales</taxon>
        <taxon>Desulfovibrionaceae</taxon>
        <taxon>Solidesulfovibrio</taxon>
    </lineage>
</organism>
<dbReference type="InterPro" id="IPR011335">
    <property type="entry name" value="Restrct_endonuc-II-like"/>
</dbReference>
<dbReference type="RefSeq" id="WP_009182849.1">
    <property type="nucleotide sequence ID" value="NZ_CM001368.1"/>
</dbReference>
<dbReference type="GO" id="GO:0003677">
    <property type="term" value="F:DNA binding"/>
    <property type="evidence" value="ECO:0007669"/>
    <property type="project" value="InterPro"/>
</dbReference>
<evidence type="ECO:0000313" key="2">
    <source>
        <dbReference type="EMBL" id="EHJ49525.1"/>
    </source>
</evidence>
<dbReference type="InterPro" id="IPR006166">
    <property type="entry name" value="ERCC4_domain"/>
</dbReference>
<dbReference type="OrthoDB" id="5401892at2"/>
<dbReference type="AlphaFoldDB" id="G7QC79"/>
<dbReference type="Pfam" id="PF02732">
    <property type="entry name" value="ERCC4"/>
    <property type="match status" value="1"/>
</dbReference>
<proteinExistence type="predicted"/>
<dbReference type="Gene3D" id="3.40.50.10130">
    <property type="match status" value="1"/>
</dbReference>
<accession>G7QC79</accession>
<reference evidence="3" key="1">
    <citation type="journal article" date="2015" name="Genome Announc.">
        <title>High-Quality Draft Genome Sequence of Desulfovibrio carbinoliphilus FW-101-2B, an Organic Acid-Oxidizing Sulfate-Reducing Bacterium Isolated from Uranium(VI)-Contaminated Groundwater.</title>
        <authorList>
            <person name="Ramsay B.D."/>
            <person name="Hwang C."/>
            <person name="Woo H.L."/>
            <person name="Carroll S.L."/>
            <person name="Lucas S."/>
            <person name="Han J."/>
            <person name="Lapidus A.L."/>
            <person name="Cheng J.F."/>
            <person name="Goodwin L.A."/>
            <person name="Pitluck S."/>
            <person name="Peters L."/>
            <person name="Chertkov O."/>
            <person name="Held B."/>
            <person name="Detter J.C."/>
            <person name="Han C.S."/>
            <person name="Tapia R."/>
            <person name="Land M.L."/>
            <person name="Hauser L.J."/>
            <person name="Kyrpides N.C."/>
            <person name="Ivanova N.N."/>
            <person name="Mikhailova N."/>
            <person name="Pagani I."/>
            <person name="Woyke T."/>
            <person name="Arkin A.P."/>
            <person name="Dehal P."/>
            <person name="Chivian D."/>
            <person name="Criddle C.S."/>
            <person name="Wu W."/>
            <person name="Chakraborty R."/>
            <person name="Hazen T.C."/>
            <person name="Fields M.W."/>
        </authorList>
    </citation>
    <scope>NUCLEOTIDE SEQUENCE [LARGE SCALE GENOMIC DNA]</scope>
    <source>
        <strain evidence="3">FW-101-2B</strain>
    </source>
</reference>
<dbReference type="Proteomes" id="UP000004662">
    <property type="component" value="Chromosome"/>
</dbReference>
<dbReference type="SMART" id="SM00891">
    <property type="entry name" value="ERCC4"/>
    <property type="match status" value="1"/>
</dbReference>
<dbReference type="EMBL" id="CM001368">
    <property type="protein sequence ID" value="EHJ49525.1"/>
    <property type="molecule type" value="Genomic_DNA"/>
</dbReference>